<evidence type="ECO:0000313" key="2">
    <source>
        <dbReference type="Proteomes" id="UP000070498"/>
    </source>
</evidence>
<evidence type="ECO:0000313" key="1">
    <source>
        <dbReference type="EMBL" id="KXG87696.1"/>
    </source>
</evidence>
<reference evidence="1 2" key="1">
    <citation type="submission" date="2015-11" db="EMBL/GenBank/DDBJ databases">
        <title>Draft genome sequence of Agrobacterium sp. R89-1.</title>
        <authorList>
            <person name="Zahradnik J."/>
            <person name="Kyslikova E."/>
            <person name="Palyzova A."/>
            <person name="Kyslik P."/>
        </authorList>
    </citation>
    <scope>NUCLEOTIDE SEQUENCE [LARGE SCALE GENOMIC DNA]</scope>
    <source>
        <strain evidence="1 2">R89-1</strain>
    </source>
</reference>
<dbReference type="Proteomes" id="UP000070498">
    <property type="component" value="Unassembled WGS sequence"/>
</dbReference>
<dbReference type="EMBL" id="LNUW01000004">
    <property type="protein sequence ID" value="KXG87696.1"/>
    <property type="molecule type" value="Genomic_DNA"/>
</dbReference>
<proteinExistence type="predicted"/>
<organism evidence="1 2">
    <name type="scientific">Agrobacterium bohemicum</name>
    <dbReference type="NCBI Taxonomy" id="2052828"/>
    <lineage>
        <taxon>Bacteria</taxon>
        <taxon>Pseudomonadati</taxon>
        <taxon>Pseudomonadota</taxon>
        <taxon>Alphaproteobacteria</taxon>
        <taxon>Hyphomicrobiales</taxon>
        <taxon>Rhizobiaceae</taxon>
        <taxon>Rhizobium/Agrobacterium group</taxon>
        <taxon>Agrobacterium</taxon>
    </lineage>
</organism>
<comment type="caution">
    <text evidence="1">The sequence shown here is derived from an EMBL/GenBank/DDBJ whole genome shotgun (WGS) entry which is preliminary data.</text>
</comment>
<gene>
    <name evidence="1" type="ORF">ATO67_18880</name>
</gene>
<keyword evidence="2" id="KW-1185">Reference proteome</keyword>
<dbReference type="RefSeq" id="WP_067652794.1">
    <property type="nucleotide sequence ID" value="NZ_KQ961034.1"/>
</dbReference>
<sequence length="96" mass="10396">MNIKHIAAAIFGLACVSAAEAPQNYRVYAGPDVTSDPIILEVYDRALTNCTYEAGMPQYGALEATPYIYNAALRACLSRHGFSDRGSNAYPTNSLF</sequence>
<dbReference type="AlphaFoldDB" id="A0A135P8H0"/>
<protein>
    <submittedName>
        <fullName evidence="1">Uncharacterized protein</fullName>
    </submittedName>
</protein>
<name>A0A135P8H0_9HYPH</name>
<accession>A0A135P8H0</accession>
<dbReference type="PROSITE" id="PS51257">
    <property type="entry name" value="PROKAR_LIPOPROTEIN"/>
    <property type="match status" value="1"/>
</dbReference>
<dbReference type="OrthoDB" id="8297061at2"/>